<evidence type="ECO:0000259" key="1">
    <source>
        <dbReference type="Pfam" id="PF06904"/>
    </source>
</evidence>
<accession>A0A9E7ZSX8</accession>
<dbReference type="AlphaFoldDB" id="A0A9E7ZSX8"/>
<name>A0A9E7ZSX8_9HYPH</name>
<dbReference type="EMBL" id="CP102774">
    <property type="protein sequence ID" value="UZF86496.1"/>
    <property type="molecule type" value="Genomic_DNA"/>
</dbReference>
<sequence length="202" mass="21158">MSSVPAAPPVQASCLPALAAIPGNRVTAASPAPQDSDPACRIDEPVRVEALAIRGQGGPATIAFEPPPLLSCAMASTLAGWLDRSVQPLARGHFERDLVALRVGGGHECRRRNRASAGPVSEHATGQALDIFAFKLGSGSEALQVAVEKPQGLAQNRFLEAIRQSACGAFMTTLGPGSDAAHANHLHVDIQERRSRASRFCQ</sequence>
<gene>
    <name evidence="2" type="ORF">NWE54_22390</name>
</gene>
<protein>
    <submittedName>
        <fullName evidence="2">Extensin family protein</fullName>
    </submittedName>
</protein>
<feature type="domain" description="Extensin-like C-terminal" evidence="1">
    <location>
        <begin position="25"/>
        <end position="202"/>
    </location>
</feature>
<dbReference type="InterPro" id="IPR009683">
    <property type="entry name" value="Extensin-like_C"/>
</dbReference>
<proteinExistence type="predicted"/>
<reference evidence="2" key="1">
    <citation type="submission" date="2022-08" db="EMBL/GenBank/DDBJ databases">
        <title>Complete Genome Sequences of 2 Bosea sp. soil isolates.</title>
        <authorList>
            <person name="Alvarez Arevalo M."/>
            <person name="Sterndorff E.B."/>
            <person name="Faurdal D."/>
            <person name="Joergensen T.S."/>
            <person name="Weber T."/>
        </authorList>
    </citation>
    <scope>NUCLEOTIDE SEQUENCE</scope>
    <source>
        <strain evidence="2">NBC_00436</strain>
    </source>
</reference>
<evidence type="ECO:0000313" key="2">
    <source>
        <dbReference type="EMBL" id="UZF86496.1"/>
    </source>
</evidence>
<dbReference type="Pfam" id="PF06904">
    <property type="entry name" value="Extensin-like_C"/>
    <property type="match status" value="1"/>
</dbReference>
<organism evidence="2">
    <name type="scientific">Bosea sp. NBC_00436</name>
    <dbReference type="NCBI Taxonomy" id="2969620"/>
    <lineage>
        <taxon>Bacteria</taxon>
        <taxon>Pseudomonadati</taxon>
        <taxon>Pseudomonadota</taxon>
        <taxon>Alphaproteobacteria</taxon>
        <taxon>Hyphomicrobiales</taxon>
        <taxon>Boseaceae</taxon>
        <taxon>Bosea</taxon>
    </lineage>
</organism>